<dbReference type="AlphaFoldDB" id="A0AAV8S7M7"/>
<gene>
    <name evidence="3" type="ORF">K2173_000558</name>
</gene>
<reference evidence="3 4" key="1">
    <citation type="submission" date="2021-09" db="EMBL/GenBank/DDBJ databases">
        <title>Genomic insights and catalytic innovation underlie evolution of tropane alkaloids biosynthesis.</title>
        <authorList>
            <person name="Wang Y.-J."/>
            <person name="Tian T."/>
            <person name="Huang J.-P."/>
            <person name="Huang S.-X."/>
        </authorList>
    </citation>
    <scope>NUCLEOTIDE SEQUENCE [LARGE SCALE GENOMIC DNA]</scope>
    <source>
        <strain evidence="3">KIB-2018</strain>
        <tissue evidence="3">Leaf</tissue>
    </source>
</reference>
<evidence type="ECO:0000256" key="2">
    <source>
        <dbReference type="SAM" id="Phobius"/>
    </source>
</evidence>
<feature type="compositionally biased region" description="Basic and acidic residues" evidence="1">
    <location>
        <begin position="83"/>
        <end position="92"/>
    </location>
</feature>
<feature type="transmembrane region" description="Helical" evidence="2">
    <location>
        <begin position="33"/>
        <end position="54"/>
    </location>
</feature>
<protein>
    <submittedName>
        <fullName evidence="3">Uncharacterized protein</fullName>
    </submittedName>
</protein>
<keyword evidence="2" id="KW-1133">Transmembrane helix</keyword>
<dbReference type="Proteomes" id="UP001159364">
    <property type="component" value="Linkage Group LG12"/>
</dbReference>
<evidence type="ECO:0000313" key="4">
    <source>
        <dbReference type="Proteomes" id="UP001159364"/>
    </source>
</evidence>
<evidence type="ECO:0000313" key="3">
    <source>
        <dbReference type="EMBL" id="KAJ8748150.1"/>
    </source>
</evidence>
<accession>A0AAV8S7M7</accession>
<name>A0AAV8S7M7_9ROSI</name>
<sequence length="365" mass="41977">MNVHFFCYGFTENSLNCLGISSMIRAIAAVSRLRLLILCLCLVAGILEVAMVSIRRRKHVELSPGRSSSSVTVPDMANGNISDTHEQTGKPVNVKEEKELIPNPPTKKQRKVVHVDPESPLEVHAYLMQLKEDNKLELGPMQRSEEVPVKEWMENYYPQVFTVFPQDPKVVFQFSENSKLSEFLYYLYCLFIFELRNIVFMDCRVSPEYVDSLGKVIKILEKQGFDCRFMRSELVVVEYMMKKQMEILMAEKDMVAARTIILEKKFQALASKKEAELNEKGKQPEGTEPQIGNLPKHWNVLQEDTGKKLRELNVLPYTALEEEYIEQILACHKKMLASKEEELKRIGLVLEKINQLHQGKATFSA</sequence>
<keyword evidence="4" id="KW-1185">Reference proteome</keyword>
<feature type="region of interest" description="Disordered" evidence="1">
    <location>
        <begin position="64"/>
        <end position="92"/>
    </location>
</feature>
<comment type="caution">
    <text evidence="3">The sequence shown here is derived from an EMBL/GenBank/DDBJ whole genome shotgun (WGS) entry which is preliminary data.</text>
</comment>
<evidence type="ECO:0000256" key="1">
    <source>
        <dbReference type="SAM" id="MobiDB-lite"/>
    </source>
</evidence>
<keyword evidence="2" id="KW-0812">Transmembrane</keyword>
<keyword evidence="2" id="KW-0472">Membrane</keyword>
<dbReference type="EMBL" id="JAIWQS010000012">
    <property type="protein sequence ID" value="KAJ8748150.1"/>
    <property type="molecule type" value="Genomic_DNA"/>
</dbReference>
<proteinExistence type="predicted"/>
<organism evidence="3 4">
    <name type="scientific">Erythroxylum novogranatense</name>
    <dbReference type="NCBI Taxonomy" id="1862640"/>
    <lineage>
        <taxon>Eukaryota</taxon>
        <taxon>Viridiplantae</taxon>
        <taxon>Streptophyta</taxon>
        <taxon>Embryophyta</taxon>
        <taxon>Tracheophyta</taxon>
        <taxon>Spermatophyta</taxon>
        <taxon>Magnoliopsida</taxon>
        <taxon>eudicotyledons</taxon>
        <taxon>Gunneridae</taxon>
        <taxon>Pentapetalae</taxon>
        <taxon>rosids</taxon>
        <taxon>fabids</taxon>
        <taxon>Malpighiales</taxon>
        <taxon>Erythroxylaceae</taxon>
        <taxon>Erythroxylum</taxon>
    </lineage>
</organism>